<accession>A0A0G2DRI9</accession>
<keyword evidence="5" id="KW-1185">Reference proteome</keyword>
<feature type="compositionally biased region" description="Basic and acidic residues" evidence="2">
    <location>
        <begin position="39"/>
        <end position="49"/>
    </location>
</feature>
<dbReference type="InterPro" id="IPR016161">
    <property type="entry name" value="Ald_DH/histidinol_DH"/>
</dbReference>
<proteinExistence type="predicted"/>
<dbReference type="AlphaFoldDB" id="A0A0G2DRI9"/>
<dbReference type="PANTHER" id="PTHR43353">
    <property type="entry name" value="SUCCINATE-SEMIALDEHYDE DEHYDROGENASE, MITOCHONDRIAL"/>
    <property type="match status" value="1"/>
</dbReference>
<dbReference type="GO" id="GO:0004777">
    <property type="term" value="F:succinate-semialdehyde dehydrogenase (NAD+) activity"/>
    <property type="evidence" value="ECO:0007669"/>
    <property type="project" value="TreeGrafter"/>
</dbReference>
<evidence type="ECO:0000259" key="3">
    <source>
        <dbReference type="Pfam" id="PF00171"/>
    </source>
</evidence>
<dbReference type="Gene3D" id="3.40.605.10">
    <property type="entry name" value="Aldehyde Dehydrogenase, Chain A, domain 1"/>
    <property type="match status" value="1"/>
</dbReference>
<dbReference type="InterPro" id="IPR016163">
    <property type="entry name" value="Ald_DH_C"/>
</dbReference>
<gene>
    <name evidence="4" type="ORF">UCRPC4_g06963</name>
</gene>
<dbReference type="EMBL" id="LCWF01000277">
    <property type="protein sequence ID" value="KKY13622.1"/>
    <property type="molecule type" value="Genomic_DNA"/>
</dbReference>
<dbReference type="GO" id="GO:0009450">
    <property type="term" value="P:gamma-aminobutyric acid catabolic process"/>
    <property type="evidence" value="ECO:0007669"/>
    <property type="project" value="TreeGrafter"/>
</dbReference>
<dbReference type="Pfam" id="PF00171">
    <property type="entry name" value="Aldedh"/>
    <property type="match status" value="1"/>
</dbReference>
<feature type="domain" description="Aldehyde dehydrogenase" evidence="3">
    <location>
        <begin position="57"/>
        <end position="490"/>
    </location>
</feature>
<dbReference type="Proteomes" id="UP000053317">
    <property type="component" value="Unassembled WGS sequence"/>
</dbReference>
<dbReference type="InterPro" id="IPR050740">
    <property type="entry name" value="Aldehyde_DH_Superfamily"/>
</dbReference>
<evidence type="ECO:0000256" key="2">
    <source>
        <dbReference type="SAM" id="MobiDB-lite"/>
    </source>
</evidence>
<dbReference type="OrthoDB" id="310895at2759"/>
<reference evidence="4 5" key="2">
    <citation type="submission" date="2015-05" db="EMBL/GenBank/DDBJ databases">
        <authorList>
            <person name="Morales-Cruz A."/>
            <person name="Amrine K.C."/>
            <person name="Cantu D."/>
        </authorList>
    </citation>
    <scope>NUCLEOTIDE SEQUENCE [LARGE SCALE GENOMIC DNA]</scope>
    <source>
        <strain evidence="4">UCRPC4</strain>
    </source>
</reference>
<keyword evidence="1" id="KW-0560">Oxidoreductase</keyword>
<feature type="region of interest" description="Disordered" evidence="2">
    <location>
        <begin position="39"/>
        <end position="59"/>
    </location>
</feature>
<protein>
    <submittedName>
        <fullName evidence="4">Putative aldehyde dehydrogenase</fullName>
    </submittedName>
</protein>
<evidence type="ECO:0000313" key="4">
    <source>
        <dbReference type="EMBL" id="KKY13622.1"/>
    </source>
</evidence>
<reference evidence="4 5" key="1">
    <citation type="submission" date="2015-05" db="EMBL/GenBank/DDBJ databases">
        <title>Distinctive expansion of gene families associated with plant cell wall degradation and secondary metabolism in the genomes of grapevine trunk pathogens.</title>
        <authorList>
            <person name="Lawrence D.P."/>
            <person name="Travadon R."/>
            <person name="Rolshausen P.E."/>
            <person name="Baumgartner K."/>
        </authorList>
    </citation>
    <scope>NUCLEOTIDE SEQUENCE [LARGE SCALE GENOMIC DNA]</scope>
    <source>
        <strain evidence="4">UCRPC4</strain>
    </source>
</reference>
<organism evidence="4 5">
    <name type="scientific">Phaeomoniella chlamydospora</name>
    <name type="common">Phaeoacremonium chlamydosporum</name>
    <dbReference type="NCBI Taxonomy" id="158046"/>
    <lineage>
        <taxon>Eukaryota</taxon>
        <taxon>Fungi</taxon>
        <taxon>Dikarya</taxon>
        <taxon>Ascomycota</taxon>
        <taxon>Pezizomycotina</taxon>
        <taxon>Eurotiomycetes</taxon>
        <taxon>Chaetothyriomycetidae</taxon>
        <taxon>Phaeomoniellales</taxon>
        <taxon>Phaeomoniellaceae</taxon>
        <taxon>Phaeomoniella</taxon>
    </lineage>
</organism>
<dbReference type="Gene3D" id="3.40.309.10">
    <property type="entry name" value="Aldehyde Dehydrogenase, Chain A, domain 2"/>
    <property type="match status" value="1"/>
</dbReference>
<dbReference type="InterPro" id="IPR016162">
    <property type="entry name" value="Ald_DH_N"/>
</dbReference>
<dbReference type="SUPFAM" id="SSF53720">
    <property type="entry name" value="ALDH-like"/>
    <property type="match status" value="1"/>
</dbReference>
<name>A0A0G2DRI9_PHACM</name>
<sequence>MAQTNGTTNGHAGFYIPPKDAFIPLIIDGKDIKASSTDRHFRLPDDHDPTTPPPSTFQGTDKDLTLQAVESAQKAFPAWSATPPPQRRALLNALAQKIRENERPIRAMIKEEIHCNDFWTMIQYLGGLSAIEETAAAISSETMNGQIPYSIVPGAYPLVFNEPLGVILGIAPWNAPLILSLRAICAPLATGNTVILKGSEFSPRTHYFVANLVREVGFPPGVCNFLLHRPQDAVETFETIISHPAVKKANFTGSTGVGRAIAQGAAKYLKPVLLELGGKNITIVLDDANIDLAARESLDAATVNNGQVCMSTDTVLVHRSVAESFSAALHNALKATPHPELHVISSKGRQNLDKLLKEAESHGAKITQASPASSSGNLHPATLIENLPSHSIYHTTESFGPLLNIRVVDTEDEIVDLFHESGYGLSGSVFSKNHLRAINLAKRLDSGAIHINAGSVHDEGNFPHGGVGSSGYGRFGGCWGLREFTKTKTVMIYPDQQH</sequence>
<evidence type="ECO:0000313" key="5">
    <source>
        <dbReference type="Proteomes" id="UP000053317"/>
    </source>
</evidence>
<evidence type="ECO:0000256" key="1">
    <source>
        <dbReference type="ARBA" id="ARBA00023002"/>
    </source>
</evidence>
<comment type="caution">
    <text evidence="4">The sequence shown here is derived from an EMBL/GenBank/DDBJ whole genome shotgun (WGS) entry which is preliminary data.</text>
</comment>
<dbReference type="InterPro" id="IPR015590">
    <property type="entry name" value="Aldehyde_DH_dom"/>
</dbReference>
<dbReference type="PANTHER" id="PTHR43353:SF6">
    <property type="entry name" value="CYTOPLASMIC ALDEHYDE DEHYDROGENASE (EUROFUNG)"/>
    <property type="match status" value="1"/>
</dbReference>